<dbReference type="PANTHER" id="PTHR11739:SF4">
    <property type="entry name" value="CITRATE SYNTHASE, PEROXISOMAL"/>
    <property type="match status" value="1"/>
</dbReference>
<dbReference type="Proteomes" id="UP001596413">
    <property type="component" value="Unassembled WGS sequence"/>
</dbReference>
<evidence type="ECO:0000256" key="1">
    <source>
        <dbReference type="ARBA" id="ARBA00005163"/>
    </source>
</evidence>
<comment type="similarity">
    <text evidence="2">Belongs to the citrate synthase family.</text>
</comment>
<dbReference type="InterPro" id="IPR002020">
    <property type="entry name" value="Citrate_synthase"/>
</dbReference>
<dbReference type="SUPFAM" id="SSF47336">
    <property type="entry name" value="ACP-like"/>
    <property type="match status" value="1"/>
</dbReference>
<evidence type="ECO:0000256" key="4">
    <source>
        <dbReference type="ARBA" id="ARBA00022679"/>
    </source>
</evidence>
<dbReference type="RefSeq" id="WP_386417523.1">
    <property type="nucleotide sequence ID" value="NZ_JBHSZO010000039.1"/>
</dbReference>
<keyword evidence="6" id="KW-1185">Reference proteome</keyword>
<dbReference type="PRINTS" id="PR00143">
    <property type="entry name" value="CITRTSNTHASE"/>
</dbReference>
<keyword evidence="4" id="KW-0808">Transferase</keyword>
<dbReference type="InterPro" id="IPR016143">
    <property type="entry name" value="Citrate_synth-like_sm_a-sub"/>
</dbReference>
<evidence type="ECO:0000313" key="5">
    <source>
        <dbReference type="EMBL" id="MFC7220682.1"/>
    </source>
</evidence>
<proteinExistence type="inferred from homology"/>
<dbReference type="Gene3D" id="1.10.230.10">
    <property type="entry name" value="Cytochrome P450-Terp, domain 2"/>
    <property type="match status" value="1"/>
</dbReference>
<dbReference type="EMBL" id="JBHSZO010000039">
    <property type="protein sequence ID" value="MFC7220682.1"/>
    <property type="molecule type" value="Genomic_DNA"/>
</dbReference>
<dbReference type="PANTHER" id="PTHR11739">
    <property type="entry name" value="CITRATE SYNTHASE"/>
    <property type="match status" value="1"/>
</dbReference>
<gene>
    <name evidence="5" type="ORF">ACFQLX_21335</name>
</gene>
<dbReference type="EC" id="2.3.3.16" evidence="3"/>
<dbReference type="InterPro" id="IPR036736">
    <property type="entry name" value="ACP-like_sf"/>
</dbReference>
<dbReference type="Gene3D" id="1.10.1200.10">
    <property type="entry name" value="ACP-like"/>
    <property type="match status" value="1"/>
</dbReference>
<dbReference type="SUPFAM" id="SSF48256">
    <property type="entry name" value="Citrate synthase"/>
    <property type="match status" value="1"/>
</dbReference>
<accession>A0ABW2GM52</accession>
<dbReference type="InterPro" id="IPR016142">
    <property type="entry name" value="Citrate_synth-like_lrg_a-sub"/>
</dbReference>
<dbReference type="Pfam" id="PF00285">
    <property type="entry name" value="Citrate_synt"/>
    <property type="match status" value="1"/>
</dbReference>
<reference evidence="6" key="1">
    <citation type="journal article" date="2019" name="Int. J. Syst. Evol. Microbiol.">
        <title>The Global Catalogue of Microorganisms (GCM) 10K type strain sequencing project: providing services to taxonomists for standard genome sequencing and annotation.</title>
        <authorList>
            <consortium name="The Broad Institute Genomics Platform"/>
            <consortium name="The Broad Institute Genome Sequencing Center for Infectious Disease"/>
            <person name="Wu L."/>
            <person name="Ma J."/>
        </authorList>
    </citation>
    <scope>NUCLEOTIDE SEQUENCE [LARGE SCALE GENOMIC DNA]</scope>
    <source>
        <strain evidence="6">CGMCC 1.13681</strain>
    </source>
</reference>
<sequence length="476" mass="51499">MPHKEMDQVHPVISTLSRVFDMPSEFIGDELRLRSVASWDELTAVELQVHLEHELGTTLDDDLIEQIECVGQLRSFYDERLAELVTIRTPPDASALAPPLPGPAFPAFDQETTDISQVIVGETGISEVDPVRGRLSYRGYPIEELIGRVTFEEVVHLLIRGWLPDPSELRAFTARLAAARELPPMVARNLELNAGSSTSSVLRTAVPALGVAAEAHGDPAAHIDLRERLIARIPTIFATQQAARAGRRLPTPAPELSHAENILYMLGLPHDPERVRLVDLCLVLQAEHGCNASAFAARVAAGTGADTFATLTVALATFTGPLHGGAAHQVINLASQDGNPGTTAAYLHGRADAAGASRARTAPPTAEDPRVRPLREAARRFNAGPGGDRILQVLDAVRAAAHPARGPRPYLTVDCYAAAIYHLLGMPSDLFVPMFAAARVPGWLAHVQEQRALQGRIHPQLRYVGPRNLRHSPEQS</sequence>
<evidence type="ECO:0000313" key="6">
    <source>
        <dbReference type="Proteomes" id="UP001596413"/>
    </source>
</evidence>
<evidence type="ECO:0000256" key="2">
    <source>
        <dbReference type="ARBA" id="ARBA00010566"/>
    </source>
</evidence>
<dbReference type="InterPro" id="IPR036969">
    <property type="entry name" value="Citrate_synthase_sf"/>
</dbReference>
<evidence type="ECO:0000256" key="3">
    <source>
        <dbReference type="ARBA" id="ARBA00012972"/>
    </source>
</evidence>
<protein>
    <recommendedName>
        <fullName evidence="3">citrate synthase (unknown stereospecificity)</fullName>
        <ecNumber evidence="3">2.3.3.16</ecNumber>
    </recommendedName>
</protein>
<comment type="caution">
    <text evidence="5">The sequence shown here is derived from an EMBL/GenBank/DDBJ whole genome shotgun (WGS) entry which is preliminary data.</text>
</comment>
<organism evidence="5 6">
    <name type="scientific">Streptomyces polyrhachis</name>
    <dbReference type="NCBI Taxonomy" id="1282885"/>
    <lineage>
        <taxon>Bacteria</taxon>
        <taxon>Bacillati</taxon>
        <taxon>Actinomycetota</taxon>
        <taxon>Actinomycetes</taxon>
        <taxon>Kitasatosporales</taxon>
        <taxon>Streptomycetaceae</taxon>
        <taxon>Streptomyces</taxon>
    </lineage>
</organism>
<comment type="pathway">
    <text evidence="1">Carbohydrate metabolism; tricarboxylic acid cycle.</text>
</comment>
<name>A0ABW2GM52_9ACTN</name>
<dbReference type="Gene3D" id="1.10.580.10">
    <property type="entry name" value="Citrate Synthase, domain 1"/>
    <property type="match status" value="1"/>
</dbReference>